<dbReference type="AlphaFoldDB" id="A0A6J7FMN8"/>
<gene>
    <name evidence="2" type="ORF">UFOPK3564_00191</name>
</gene>
<reference evidence="2" key="1">
    <citation type="submission" date="2020-05" db="EMBL/GenBank/DDBJ databases">
        <authorList>
            <person name="Chiriac C."/>
            <person name="Salcher M."/>
            <person name="Ghai R."/>
            <person name="Kavagutti S V."/>
        </authorList>
    </citation>
    <scope>NUCLEOTIDE SEQUENCE</scope>
</reference>
<evidence type="ECO:0000313" key="2">
    <source>
        <dbReference type="EMBL" id="CAB4894090.1"/>
    </source>
</evidence>
<keyword evidence="1" id="KW-0472">Membrane</keyword>
<keyword evidence="1" id="KW-0812">Transmembrane</keyword>
<protein>
    <submittedName>
        <fullName evidence="2">Unannotated protein</fullName>
    </submittedName>
</protein>
<keyword evidence="1" id="KW-1133">Transmembrane helix</keyword>
<feature type="transmembrane region" description="Helical" evidence="1">
    <location>
        <begin position="40"/>
        <end position="60"/>
    </location>
</feature>
<evidence type="ECO:0000256" key="1">
    <source>
        <dbReference type="SAM" id="Phobius"/>
    </source>
</evidence>
<proteinExistence type="predicted"/>
<dbReference type="EMBL" id="CAFBMK010000006">
    <property type="protein sequence ID" value="CAB4894090.1"/>
    <property type="molecule type" value="Genomic_DNA"/>
</dbReference>
<accession>A0A6J7FMN8</accession>
<organism evidence="2">
    <name type="scientific">freshwater metagenome</name>
    <dbReference type="NCBI Taxonomy" id="449393"/>
    <lineage>
        <taxon>unclassified sequences</taxon>
        <taxon>metagenomes</taxon>
        <taxon>ecological metagenomes</taxon>
    </lineage>
</organism>
<sequence>MSHDHLDPYDETCHCWSGEPVPVRIVRGDPYAGPDGQTRLAFEAGVLKVLVVLYVVGAIFF</sequence>
<name>A0A6J7FMN8_9ZZZZ</name>